<proteinExistence type="predicted"/>
<evidence type="ECO:0000313" key="3">
    <source>
        <dbReference type="Proteomes" id="UP000187203"/>
    </source>
</evidence>
<reference evidence="3" key="1">
    <citation type="submission" date="2013-09" db="EMBL/GenBank/DDBJ databases">
        <title>Corchorus olitorius genome sequencing.</title>
        <authorList>
            <person name="Alam M."/>
            <person name="Haque M.S."/>
            <person name="Islam M.S."/>
            <person name="Emdad E.M."/>
            <person name="Islam M.M."/>
            <person name="Ahmed B."/>
            <person name="Halim A."/>
            <person name="Hossen Q.M.M."/>
            <person name="Hossain M.Z."/>
            <person name="Ahmed R."/>
            <person name="Khan M.M."/>
            <person name="Islam R."/>
            <person name="Rashid M.M."/>
            <person name="Khan S.A."/>
            <person name="Rahman M.S."/>
            <person name="Alam M."/>
            <person name="Yahiya A.S."/>
            <person name="Khan M.S."/>
            <person name="Azam M.S."/>
            <person name="Haque T."/>
            <person name="Lashkar M.Z.H."/>
            <person name="Akhand A.I."/>
            <person name="Morshed G."/>
            <person name="Roy S."/>
            <person name="Uddin K.S."/>
            <person name="Rabeya T."/>
            <person name="Hossain A.S."/>
            <person name="Chowdhury A."/>
            <person name="Snigdha A.R."/>
            <person name="Mortoza M.S."/>
            <person name="Matin S.A."/>
            <person name="Hoque S.M.E."/>
            <person name="Islam M.K."/>
            <person name="Roy D.K."/>
            <person name="Haider R."/>
            <person name="Moosa M.M."/>
            <person name="Elias S.M."/>
            <person name="Hasan A.M."/>
            <person name="Jahan S."/>
            <person name="Shafiuddin M."/>
            <person name="Mahmood N."/>
            <person name="Shommy N.S."/>
        </authorList>
    </citation>
    <scope>NUCLEOTIDE SEQUENCE [LARGE SCALE GENOMIC DNA]</scope>
    <source>
        <strain evidence="3">cv. O-4</strain>
    </source>
</reference>
<evidence type="ECO:0000256" key="1">
    <source>
        <dbReference type="SAM" id="MobiDB-lite"/>
    </source>
</evidence>
<protein>
    <submittedName>
        <fullName evidence="2">WRKY transcription factor 15-like protein</fullName>
    </submittedName>
</protein>
<feature type="compositionally biased region" description="Polar residues" evidence="1">
    <location>
        <begin position="16"/>
        <end position="29"/>
    </location>
</feature>
<comment type="caution">
    <text evidence="2">The sequence shown here is derived from an EMBL/GenBank/DDBJ whole genome shotgun (WGS) entry which is preliminary data.</text>
</comment>
<dbReference type="EMBL" id="AWUE01018388">
    <property type="protein sequence ID" value="OMO80715.1"/>
    <property type="molecule type" value="Genomic_DNA"/>
</dbReference>
<evidence type="ECO:0000313" key="2">
    <source>
        <dbReference type="EMBL" id="OMO80715.1"/>
    </source>
</evidence>
<feature type="region of interest" description="Disordered" evidence="1">
    <location>
        <begin position="1"/>
        <end position="53"/>
    </location>
</feature>
<organism evidence="2 3">
    <name type="scientific">Corchorus olitorius</name>
    <dbReference type="NCBI Taxonomy" id="93759"/>
    <lineage>
        <taxon>Eukaryota</taxon>
        <taxon>Viridiplantae</taxon>
        <taxon>Streptophyta</taxon>
        <taxon>Embryophyta</taxon>
        <taxon>Tracheophyta</taxon>
        <taxon>Spermatophyta</taxon>
        <taxon>Magnoliopsida</taxon>
        <taxon>eudicotyledons</taxon>
        <taxon>Gunneridae</taxon>
        <taxon>Pentapetalae</taxon>
        <taxon>rosids</taxon>
        <taxon>malvids</taxon>
        <taxon>Malvales</taxon>
        <taxon>Malvaceae</taxon>
        <taxon>Grewioideae</taxon>
        <taxon>Apeibeae</taxon>
        <taxon>Corchorus</taxon>
    </lineage>
</organism>
<name>A0A1R3IDU0_9ROSI</name>
<accession>A0A1R3IDU0</accession>
<sequence>MDLEMNNKAGRRCFQVQESHLSSGSNQRTRTGHARFRRAPVGLTPSFAAADST</sequence>
<gene>
    <name evidence="2" type="ORF">COLO4_23966</name>
</gene>
<dbReference type="AlphaFoldDB" id="A0A1R3IDU0"/>
<keyword evidence="3" id="KW-1185">Reference proteome</keyword>
<dbReference type="Proteomes" id="UP000187203">
    <property type="component" value="Unassembled WGS sequence"/>
</dbReference>